<dbReference type="EMBL" id="AAGTPA010000018">
    <property type="protein sequence ID" value="EBR8434522.1"/>
    <property type="molecule type" value="Genomic_DNA"/>
</dbReference>
<evidence type="ECO:0000313" key="2">
    <source>
        <dbReference type="EMBL" id="EBR8434522.1"/>
    </source>
</evidence>
<feature type="region of interest" description="Disordered" evidence="1">
    <location>
        <begin position="89"/>
        <end position="108"/>
    </location>
</feature>
<protein>
    <submittedName>
        <fullName evidence="2">DUF4222 domain-containing protein</fullName>
    </submittedName>
</protein>
<gene>
    <name evidence="2" type="ORF">DOI44_16085</name>
</gene>
<evidence type="ECO:0000256" key="1">
    <source>
        <dbReference type="SAM" id="MobiDB-lite"/>
    </source>
</evidence>
<dbReference type="Proteomes" id="UP000839597">
    <property type="component" value="Unassembled WGS sequence"/>
</dbReference>
<name>A0A5U8J9E6_SALET</name>
<accession>A0A5U8J9E6</accession>
<comment type="caution">
    <text evidence="2">The sequence shown here is derived from an EMBL/GenBank/DDBJ whole genome shotgun (WGS) entry which is preliminary data.</text>
</comment>
<sequence length="108" mass="12420">MKKLNSGLTASSSAHAEILPGDIYRDGHGDIVTVRTATPEHVTYTRNGYSFDCVSSRMRFEKEFTPVKKQTFQEWASHNNPMEKIKALRERINGSRDHQHKKNQESEE</sequence>
<organism evidence="2">
    <name type="scientific">Salmonella enterica subsp. enterica serovar Panama</name>
    <dbReference type="NCBI Taxonomy" id="29472"/>
    <lineage>
        <taxon>Bacteria</taxon>
        <taxon>Pseudomonadati</taxon>
        <taxon>Pseudomonadota</taxon>
        <taxon>Gammaproteobacteria</taxon>
        <taxon>Enterobacterales</taxon>
        <taxon>Enterobacteriaceae</taxon>
        <taxon>Salmonella</taxon>
    </lineage>
</organism>
<dbReference type="Pfam" id="PF13973">
    <property type="entry name" value="DUF4222"/>
    <property type="match status" value="1"/>
</dbReference>
<feature type="region of interest" description="Disordered" evidence="1">
    <location>
        <begin position="1"/>
        <end position="21"/>
    </location>
</feature>
<feature type="compositionally biased region" description="Polar residues" evidence="1">
    <location>
        <begin position="1"/>
        <end position="14"/>
    </location>
</feature>
<proteinExistence type="predicted"/>
<dbReference type="AlphaFoldDB" id="A0A5U8J9E6"/>
<dbReference type="InterPro" id="IPR025317">
    <property type="entry name" value="DUF4222"/>
</dbReference>
<reference evidence="2" key="1">
    <citation type="submission" date="2018-06" db="EMBL/GenBank/DDBJ databases">
        <authorList>
            <person name="Ashton P.M."/>
            <person name="Dallman T."/>
            <person name="Nair S."/>
            <person name="De Pinna E."/>
            <person name="Peters T."/>
            <person name="Grant K."/>
        </authorList>
    </citation>
    <scope>NUCLEOTIDE SEQUENCE [LARGE SCALE GENOMIC DNA]</scope>
    <source>
        <strain evidence="2">449454</strain>
    </source>
</reference>